<evidence type="ECO:0000313" key="3">
    <source>
        <dbReference type="Proteomes" id="UP000199296"/>
    </source>
</evidence>
<dbReference type="RefSeq" id="WP_143002833.1">
    <property type="nucleotide sequence ID" value="NZ_FNCW01000011.1"/>
</dbReference>
<evidence type="ECO:0000256" key="1">
    <source>
        <dbReference type="SAM" id="SignalP"/>
    </source>
</evidence>
<proteinExistence type="predicted"/>
<organism evidence="2 3">
    <name type="scientific">Psychroflexus sediminis</name>
    <dbReference type="NCBI Taxonomy" id="470826"/>
    <lineage>
        <taxon>Bacteria</taxon>
        <taxon>Pseudomonadati</taxon>
        <taxon>Bacteroidota</taxon>
        <taxon>Flavobacteriia</taxon>
        <taxon>Flavobacteriales</taxon>
        <taxon>Flavobacteriaceae</taxon>
        <taxon>Psychroflexus</taxon>
    </lineage>
</organism>
<reference evidence="2 3" key="1">
    <citation type="submission" date="2016-10" db="EMBL/GenBank/DDBJ databases">
        <authorList>
            <person name="de Groot N.N."/>
        </authorList>
    </citation>
    <scope>NUCLEOTIDE SEQUENCE [LARGE SCALE GENOMIC DNA]</scope>
    <source>
        <strain evidence="2 3">DSM 19803</strain>
    </source>
</reference>
<evidence type="ECO:0000313" key="2">
    <source>
        <dbReference type="EMBL" id="SDG93682.1"/>
    </source>
</evidence>
<keyword evidence="1" id="KW-0732">Signal</keyword>
<sequence length="656" mass="74585">MNTIKSNFRTKILSPMAILTLACMSFLGCDDPESKTFKVQFDSTKTVSGEKFALRDINPGLETDWSDYNFVLLEMRISTPQRFQIGFSTDSGYNELRVMSYAPGGWIKLAIPLRFYRQLPDAANDIAGTMNQPRYTGWFNLVGERGPLKGVDSIGIRMHAPIGNPTFELRAVSLHQEDPGDEYLGETPIVDEFGQSNLLDFENKIKSLNQLETAWKAEEASLTKDEDYNYSKYGGYLNAKVEGTGFFRTQKVKDKWWFVDPEGYQFLSLGVDCIAPGNGGQVNRLDKRDRSAFLKTLPPEGIGYNPDKPNSVSFGTWNLHRRFGDEYPDKSREMIIERMSSWGINTIANWSSKGVIDMNQKPFMLQLSGLGIEEGVMGLADVYASDFQRRIEDAVRKTVSPYRDNKWLIGYFTGNEPSWLGQESRLCDLILAEEDEKPIRIALKNYLAEGDTPERRKAFIYDAFKTFLQTVEASVRKYDPNHLTLGIRFGHVPEDEVLNLCKEVFDVFSFNAYEVVPPKETMDRISKVTGLPMIIGEYHSGTVNRGMAQALVQVKNQEERGVAYRHYTEQAFNHPGLIGVAYFQWADQDLTGRRYDGENYNCGIVDVTDRPYPHMVEAIKKTAKRVYEVHAGKLQPYDQKPLGATGYELIPDLWNE</sequence>
<accession>A0A1G7YB15</accession>
<dbReference type="OrthoDB" id="9760450at2"/>
<gene>
    <name evidence="2" type="ORF">SAMN04488027_11190</name>
</gene>
<dbReference type="PROSITE" id="PS51257">
    <property type="entry name" value="PROKAR_LIPOPROTEIN"/>
    <property type="match status" value="1"/>
</dbReference>
<feature type="signal peptide" evidence="1">
    <location>
        <begin position="1"/>
        <end position="27"/>
    </location>
</feature>
<dbReference type="InterPro" id="IPR017853">
    <property type="entry name" value="GH"/>
</dbReference>
<dbReference type="EMBL" id="FNCW01000011">
    <property type="protein sequence ID" value="SDG93682.1"/>
    <property type="molecule type" value="Genomic_DNA"/>
</dbReference>
<keyword evidence="3" id="KW-1185">Reference proteome</keyword>
<protein>
    <recommendedName>
        <fullName evidence="4">Beta-galactosidase</fullName>
    </recommendedName>
</protein>
<dbReference type="AlphaFoldDB" id="A0A1G7YB15"/>
<dbReference type="SUPFAM" id="SSF51445">
    <property type="entry name" value="(Trans)glycosidases"/>
    <property type="match status" value="1"/>
</dbReference>
<dbReference type="Gene3D" id="3.20.20.80">
    <property type="entry name" value="Glycosidases"/>
    <property type="match status" value="2"/>
</dbReference>
<dbReference type="Proteomes" id="UP000199296">
    <property type="component" value="Unassembled WGS sequence"/>
</dbReference>
<dbReference type="STRING" id="470826.SAMN04488027_11190"/>
<name>A0A1G7YB15_9FLAO</name>
<feature type="chain" id="PRO_5011626535" description="Beta-galactosidase" evidence="1">
    <location>
        <begin position="28"/>
        <end position="656"/>
    </location>
</feature>
<evidence type="ECO:0008006" key="4">
    <source>
        <dbReference type="Google" id="ProtNLM"/>
    </source>
</evidence>